<reference evidence="1 2" key="1">
    <citation type="submission" date="2018-10" db="EMBL/GenBank/DDBJ databases">
        <authorList>
            <person name="Ekblom R."/>
            <person name="Jareborg N."/>
        </authorList>
    </citation>
    <scope>NUCLEOTIDE SEQUENCE [LARGE SCALE GENOMIC DNA]</scope>
    <source>
        <tissue evidence="1">Muscle</tissue>
    </source>
</reference>
<accession>A0A9X9LRQ6</accession>
<evidence type="ECO:0000313" key="2">
    <source>
        <dbReference type="Proteomes" id="UP000269945"/>
    </source>
</evidence>
<sequence>FFFFFLEGGAFCVFFKIFLLEDQDRPKIHDQNVFALDFAEEETAILAAKPRGERGAASGAPAG</sequence>
<protein>
    <submittedName>
        <fullName evidence="1">Uncharacterized protein</fullName>
    </submittedName>
</protein>
<dbReference type="EMBL" id="CYRY02013329">
    <property type="protein sequence ID" value="VCW84008.1"/>
    <property type="molecule type" value="Genomic_DNA"/>
</dbReference>
<organism evidence="1 2">
    <name type="scientific">Gulo gulo</name>
    <name type="common">Wolverine</name>
    <name type="synonym">Gluton</name>
    <dbReference type="NCBI Taxonomy" id="48420"/>
    <lineage>
        <taxon>Eukaryota</taxon>
        <taxon>Metazoa</taxon>
        <taxon>Chordata</taxon>
        <taxon>Craniata</taxon>
        <taxon>Vertebrata</taxon>
        <taxon>Euteleostomi</taxon>
        <taxon>Mammalia</taxon>
        <taxon>Eutheria</taxon>
        <taxon>Laurasiatheria</taxon>
        <taxon>Carnivora</taxon>
        <taxon>Caniformia</taxon>
        <taxon>Musteloidea</taxon>
        <taxon>Mustelidae</taxon>
        <taxon>Guloninae</taxon>
        <taxon>Gulo</taxon>
    </lineage>
</organism>
<feature type="non-terminal residue" evidence="1">
    <location>
        <position position="1"/>
    </location>
</feature>
<gene>
    <name evidence="1" type="ORF">BN2614_LOCUS1</name>
</gene>
<dbReference type="Proteomes" id="UP000269945">
    <property type="component" value="Unassembled WGS sequence"/>
</dbReference>
<name>A0A9X9LRQ6_GULGU</name>
<proteinExistence type="predicted"/>
<keyword evidence="2" id="KW-1185">Reference proteome</keyword>
<evidence type="ECO:0000313" key="1">
    <source>
        <dbReference type="EMBL" id="VCW84008.1"/>
    </source>
</evidence>
<comment type="caution">
    <text evidence="1">The sequence shown here is derived from an EMBL/GenBank/DDBJ whole genome shotgun (WGS) entry which is preliminary data.</text>
</comment>
<dbReference type="AlphaFoldDB" id="A0A9X9LRQ6"/>